<dbReference type="GO" id="GO:0005524">
    <property type="term" value="F:ATP binding"/>
    <property type="evidence" value="ECO:0007669"/>
    <property type="project" value="UniProtKB-UniRule"/>
</dbReference>
<dbReference type="GO" id="GO:0004694">
    <property type="term" value="F:eukaryotic translation initiation factor 2alpha kinase activity"/>
    <property type="evidence" value="ECO:0007669"/>
    <property type="project" value="TreeGrafter"/>
</dbReference>
<protein>
    <submittedName>
        <fullName evidence="8 9">eIF-2-alpha kinase GCN2 isoform X5</fullName>
    </submittedName>
</protein>
<dbReference type="EMBL" id="SSTD01014931">
    <property type="protein sequence ID" value="TYK03447.1"/>
    <property type="molecule type" value="Genomic_DNA"/>
</dbReference>
<accession>A0A5A7SPB6</accession>
<dbReference type="InterPro" id="IPR017441">
    <property type="entry name" value="Protein_kinase_ATP_BS"/>
</dbReference>
<name>A0A5A7SPB6_CUCMM</name>
<evidence type="ECO:0000256" key="2">
    <source>
        <dbReference type="ARBA" id="ARBA00022741"/>
    </source>
</evidence>
<dbReference type="InterPro" id="IPR000719">
    <property type="entry name" value="Prot_kinase_dom"/>
</dbReference>
<feature type="compositionally biased region" description="Polar residues" evidence="6">
    <location>
        <begin position="458"/>
        <end position="469"/>
    </location>
</feature>
<dbReference type="SMART" id="SM00220">
    <property type="entry name" value="S_TKc"/>
    <property type="match status" value="1"/>
</dbReference>
<dbReference type="Proteomes" id="UP000321393">
    <property type="component" value="Unassembled WGS sequence"/>
</dbReference>
<dbReference type="PANTHER" id="PTHR11042">
    <property type="entry name" value="EUKARYOTIC TRANSLATION INITIATION FACTOR 2-ALPHA KINASE EIF2-ALPHA KINASE -RELATED"/>
    <property type="match status" value="1"/>
</dbReference>
<gene>
    <name evidence="9" type="ORF">E5676_scaffold121G00520</name>
    <name evidence="8" type="ORF">E6C27_scaffold269G001370</name>
</gene>
<dbReference type="InterPro" id="IPR021109">
    <property type="entry name" value="Peptidase_aspartic_dom_sf"/>
</dbReference>
<dbReference type="PROSITE" id="PS00107">
    <property type="entry name" value="PROTEIN_KINASE_ATP"/>
    <property type="match status" value="1"/>
</dbReference>
<dbReference type="PANTHER" id="PTHR11042:SF136">
    <property type="entry name" value="EIF-2-ALPHA KINASE GCN2"/>
    <property type="match status" value="1"/>
</dbReference>
<feature type="region of interest" description="Disordered" evidence="6">
    <location>
        <begin position="30"/>
        <end position="53"/>
    </location>
</feature>
<dbReference type="EMBL" id="SSTE01020983">
    <property type="protein sequence ID" value="KAA0033032.1"/>
    <property type="molecule type" value="Genomic_DNA"/>
</dbReference>
<feature type="region of interest" description="Disordered" evidence="6">
    <location>
        <begin position="455"/>
        <end position="475"/>
    </location>
</feature>
<evidence type="ECO:0000256" key="4">
    <source>
        <dbReference type="ARBA" id="ARBA00022840"/>
    </source>
</evidence>
<sequence length="952" mass="108518">MPSESEHPDVDHALQHEVLITGLDSILTSDVAEGGDHGSESEPSEWSFASFSNEQESQTTDRDIMMVHLLHLACAPKGPLADALPKLASELYNLGILSKAALDLASKPSSTFHKKFETAFQEQMNATSFSQFWTASDFGGSASSQLSSRYLNDFEELKPLGHGGFGHVVLCKNKLDGRHYAVKKIRLKDKILPVNDRILREVATLSRLQHQHVVRYYQAWYEIGVSDSYGEAAWGSMTPLSSTFSYKGVSATDAEHENKMESTYLYIQMEYCPRKLNMIEAQKSNLDLEGRMAGWRAVNPAAGDDCEQKEAEEIAALSPKTSTIRLLAVEDSWEERHNKFDRMLESFEILNRRMDEPSAAPGVEANEATLTAAHLTNRTPSRILHLQTPLECLKESYPSTRFVSEGESMSKESNNTFEFIEPIPSTVSDIDPHLIILPTNQVPWKTYYRRNLRKEVGSPTSQPPTSVQDSKPLRDQECPEWKNAVMEEMKTFEKNNTWEICALPKGHKPLGCKWVFTLKYKVDGTLDRRKARDDQVEISRLKQRKGNEFEIKDLKNLKYFLGMEMARSKEGISVSQRKYTLNLLTVTGMLGCHSADTPIEFNCKLENSDDQVIADKEQYQRLVGKLIYLSYTRLDISFAVSVSQFMQVPYKEHMEAVKRILRYLKTTPGKGLMFRMIDRKTIEAYTDLDWAGYVVDRKPIFVIIDSGSRENFVAKKLVTTLNLKAEPHPNPWVKKGGEAMVNEICTIPLSIGSGCKDQIACDVIEMDVCHLLLGRPWQYGTRALHKGKENTYEFHWMGKKVVLPPLTKRHGEGAKHHKTEGHLLITVSGKKLLKEREQDLLGLIVNISPKKNYLRLWNQSLPQLFDEFPHLKKEPEGLPPLRDIQHHIDLVSGTSLPNLPHYRMSLEEYQILHNHIEDLLKKGTYQNEFEPLCCTRFTHTKEGWQLENVFRQ</sequence>
<dbReference type="InterPro" id="IPR043502">
    <property type="entry name" value="DNA/RNA_pol_sf"/>
</dbReference>
<evidence type="ECO:0000313" key="11">
    <source>
        <dbReference type="Proteomes" id="UP000321947"/>
    </source>
</evidence>
<dbReference type="GO" id="GO:0005634">
    <property type="term" value="C:nucleus"/>
    <property type="evidence" value="ECO:0007669"/>
    <property type="project" value="TreeGrafter"/>
</dbReference>
<keyword evidence="2 5" id="KW-0547">Nucleotide-binding</keyword>
<evidence type="ECO:0000259" key="7">
    <source>
        <dbReference type="PROSITE" id="PS50011"/>
    </source>
</evidence>
<dbReference type="Proteomes" id="UP000321947">
    <property type="component" value="Unassembled WGS sequence"/>
</dbReference>
<dbReference type="Gene3D" id="2.40.70.10">
    <property type="entry name" value="Acid Proteases"/>
    <property type="match status" value="1"/>
</dbReference>
<evidence type="ECO:0000256" key="5">
    <source>
        <dbReference type="PROSITE-ProRule" id="PRU10141"/>
    </source>
</evidence>
<keyword evidence="1" id="KW-0808">Transferase</keyword>
<dbReference type="SUPFAM" id="SSF56672">
    <property type="entry name" value="DNA/RNA polymerases"/>
    <property type="match status" value="1"/>
</dbReference>
<evidence type="ECO:0000256" key="1">
    <source>
        <dbReference type="ARBA" id="ARBA00022679"/>
    </source>
</evidence>
<proteinExistence type="predicted"/>
<dbReference type="PROSITE" id="PS50011">
    <property type="entry name" value="PROTEIN_KINASE_DOM"/>
    <property type="match status" value="1"/>
</dbReference>
<dbReference type="InterPro" id="IPR011009">
    <property type="entry name" value="Kinase-like_dom_sf"/>
</dbReference>
<comment type="caution">
    <text evidence="8">The sequence shown here is derived from an EMBL/GenBank/DDBJ whole genome shotgun (WGS) entry which is preliminary data.</text>
</comment>
<keyword evidence="4 5" id="KW-0067">ATP-binding</keyword>
<feature type="domain" description="Protein kinase" evidence="7">
    <location>
        <begin position="154"/>
        <end position="510"/>
    </location>
</feature>
<evidence type="ECO:0000313" key="8">
    <source>
        <dbReference type="EMBL" id="KAA0033032.1"/>
    </source>
</evidence>
<feature type="binding site" evidence="5">
    <location>
        <position position="184"/>
    </location>
    <ligand>
        <name>ATP</name>
        <dbReference type="ChEBI" id="CHEBI:30616"/>
    </ligand>
</feature>
<keyword evidence="3 8" id="KW-0418">Kinase</keyword>
<organism evidence="8 10">
    <name type="scientific">Cucumis melo var. makuwa</name>
    <name type="common">Oriental melon</name>
    <dbReference type="NCBI Taxonomy" id="1194695"/>
    <lineage>
        <taxon>Eukaryota</taxon>
        <taxon>Viridiplantae</taxon>
        <taxon>Streptophyta</taxon>
        <taxon>Embryophyta</taxon>
        <taxon>Tracheophyta</taxon>
        <taxon>Spermatophyta</taxon>
        <taxon>Magnoliopsida</taxon>
        <taxon>eudicotyledons</taxon>
        <taxon>Gunneridae</taxon>
        <taxon>Pentapetalae</taxon>
        <taxon>rosids</taxon>
        <taxon>fabids</taxon>
        <taxon>Cucurbitales</taxon>
        <taxon>Cucurbitaceae</taxon>
        <taxon>Benincaseae</taxon>
        <taxon>Cucumis</taxon>
    </lineage>
</organism>
<dbReference type="InterPro" id="IPR050339">
    <property type="entry name" value="CC_SR_Kinase"/>
</dbReference>
<evidence type="ECO:0000313" key="9">
    <source>
        <dbReference type="EMBL" id="TYK03447.1"/>
    </source>
</evidence>
<dbReference type="FunFam" id="3.30.200.20:FF:000304">
    <property type="entry name" value="eIF-2-alpha kinase GCN2"/>
    <property type="match status" value="1"/>
</dbReference>
<evidence type="ECO:0000313" key="10">
    <source>
        <dbReference type="Proteomes" id="UP000321393"/>
    </source>
</evidence>
<dbReference type="Gene3D" id="3.30.200.20">
    <property type="entry name" value="Phosphorylase Kinase, domain 1"/>
    <property type="match status" value="1"/>
</dbReference>
<evidence type="ECO:0000256" key="6">
    <source>
        <dbReference type="SAM" id="MobiDB-lite"/>
    </source>
</evidence>
<dbReference type="SUPFAM" id="SSF56112">
    <property type="entry name" value="Protein kinase-like (PK-like)"/>
    <property type="match status" value="1"/>
</dbReference>
<dbReference type="STRING" id="1194695.A0A5A7SPB6"/>
<reference evidence="10 11" key="1">
    <citation type="submission" date="2019-08" db="EMBL/GenBank/DDBJ databases">
        <title>Draft genome sequences of two oriental melons (Cucumis melo L. var makuwa).</title>
        <authorList>
            <person name="Kwon S.-Y."/>
        </authorList>
    </citation>
    <scope>NUCLEOTIDE SEQUENCE [LARGE SCALE GENOMIC DNA]</scope>
    <source>
        <strain evidence="11">cv. Chang Bougi</strain>
        <strain evidence="10">cv. SW 3</strain>
        <tissue evidence="8">Leaf</tissue>
    </source>
</reference>
<dbReference type="GO" id="GO:0005829">
    <property type="term" value="C:cytosol"/>
    <property type="evidence" value="ECO:0007669"/>
    <property type="project" value="TreeGrafter"/>
</dbReference>
<dbReference type="Gene3D" id="3.10.10.10">
    <property type="entry name" value="HIV Type 1 Reverse Transcriptase, subunit A, domain 1"/>
    <property type="match status" value="1"/>
</dbReference>
<dbReference type="OrthoDB" id="341578at2759"/>
<dbReference type="Pfam" id="PF00069">
    <property type="entry name" value="Pkinase"/>
    <property type="match status" value="1"/>
</dbReference>
<evidence type="ECO:0000256" key="3">
    <source>
        <dbReference type="ARBA" id="ARBA00022777"/>
    </source>
</evidence>
<dbReference type="CDD" id="cd00303">
    <property type="entry name" value="retropepsin_like"/>
    <property type="match status" value="1"/>
</dbReference>
<dbReference type="AlphaFoldDB" id="A0A5A7SPB6"/>